<dbReference type="EnsemblMetazoa" id="Aqu2.1.29854_001">
    <property type="protein sequence ID" value="Aqu2.1.29854_001"/>
    <property type="gene ID" value="Aqu2.1.29854"/>
</dbReference>
<proteinExistence type="predicted"/>
<organism evidence="1">
    <name type="scientific">Amphimedon queenslandica</name>
    <name type="common">Sponge</name>
    <dbReference type="NCBI Taxonomy" id="400682"/>
    <lineage>
        <taxon>Eukaryota</taxon>
        <taxon>Metazoa</taxon>
        <taxon>Porifera</taxon>
        <taxon>Demospongiae</taxon>
        <taxon>Heteroscleromorpha</taxon>
        <taxon>Haplosclerida</taxon>
        <taxon>Niphatidae</taxon>
        <taxon>Amphimedon</taxon>
    </lineage>
</organism>
<dbReference type="AlphaFoldDB" id="A0A1X7UQR5"/>
<name>A0A1X7UQR5_AMPQE</name>
<evidence type="ECO:0000313" key="1">
    <source>
        <dbReference type="EnsemblMetazoa" id="Aqu2.1.29854_001"/>
    </source>
</evidence>
<dbReference type="InParanoid" id="A0A1X7UQR5"/>
<sequence>DSKIDNTSSRGCVLFNPATPNNISILNEVLCTDLWPLHSINTTDLKAT</sequence>
<accession>A0A1X7UQR5</accession>
<protein>
    <submittedName>
        <fullName evidence="1">Uncharacterized protein</fullName>
    </submittedName>
</protein>
<reference evidence="1" key="1">
    <citation type="submission" date="2017-05" db="UniProtKB">
        <authorList>
            <consortium name="EnsemblMetazoa"/>
        </authorList>
    </citation>
    <scope>IDENTIFICATION</scope>
</reference>